<comment type="caution">
    <text evidence="2">The sequence shown here is derived from an EMBL/GenBank/DDBJ whole genome shotgun (WGS) entry which is preliminary data.</text>
</comment>
<dbReference type="Pfam" id="PF00989">
    <property type="entry name" value="PAS"/>
    <property type="match status" value="1"/>
</dbReference>
<dbReference type="InterPro" id="IPR013767">
    <property type="entry name" value="PAS_fold"/>
</dbReference>
<evidence type="ECO:0000259" key="1">
    <source>
        <dbReference type="PROSITE" id="PS50112"/>
    </source>
</evidence>
<reference evidence="2 3" key="1">
    <citation type="submission" date="2019-03" db="EMBL/GenBank/DDBJ databases">
        <title>Genomic Encyclopedia of Type Strains, Phase IV (KMG-IV): sequencing the most valuable type-strain genomes for metagenomic binning, comparative biology and taxonomic classification.</title>
        <authorList>
            <person name="Goeker M."/>
        </authorList>
    </citation>
    <scope>NUCLEOTIDE SEQUENCE [LARGE SCALE GENOMIC DNA]</scope>
    <source>
        <strain evidence="2 3">DSM 23344</strain>
    </source>
</reference>
<feature type="domain" description="PAS" evidence="1">
    <location>
        <begin position="87"/>
        <end position="157"/>
    </location>
</feature>
<dbReference type="Proteomes" id="UP000294980">
    <property type="component" value="Unassembled WGS sequence"/>
</dbReference>
<dbReference type="SMART" id="SM00091">
    <property type="entry name" value="PAS"/>
    <property type="match status" value="1"/>
</dbReference>
<keyword evidence="3" id="KW-1185">Reference proteome</keyword>
<dbReference type="SUPFAM" id="SSF55785">
    <property type="entry name" value="PYP-like sensor domain (PAS domain)"/>
    <property type="match status" value="1"/>
</dbReference>
<name>A0A4V2SBT9_9GAMM</name>
<dbReference type="EMBL" id="SLWX01000004">
    <property type="protein sequence ID" value="TCO76800.1"/>
    <property type="molecule type" value="Genomic_DNA"/>
</dbReference>
<dbReference type="InterPro" id="IPR000014">
    <property type="entry name" value="PAS"/>
</dbReference>
<gene>
    <name evidence="2" type="ORF">EV688_104255</name>
</gene>
<dbReference type="NCBIfam" id="TIGR00229">
    <property type="entry name" value="sensory_box"/>
    <property type="match status" value="1"/>
</dbReference>
<dbReference type="Gene3D" id="3.30.450.20">
    <property type="entry name" value="PAS domain"/>
    <property type="match status" value="1"/>
</dbReference>
<protein>
    <submittedName>
        <fullName evidence="2">PAS domain S-box-containing protein</fullName>
    </submittedName>
</protein>
<dbReference type="CDD" id="cd00130">
    <property type="entry name" value="PAS"/>
    <property type="match status" value="1"/>
</dbReference>
<proteinExistence type="predicted"/>
<organism evidence="2 3">
    <name type="scientific">Chromatocurvus halotolerans</name>
    <dbReference type="NCBI Taxonomy" id="1132028"/>
    <lineage>
        <taxon>Bacteria</taxon>
        <taxon>Pseudomonadati</taxon>
        <taxon>Pseudomonadota</taxon>
        <taxon>Gammaproteobacteria</taxon>
        <taxon>Cellvibrionales</taxon>
        <taxon>Halieaceae</taxon>
        <taxon>Chromatocurvus</taxon>
    </lineage>
</organism>
<sequence length="209" mass="22831">MYPDSSLSDQKARFLRQHAENHLRSGSAPTSGGPLDGDALALLYDMARDPARSSDALRLLQELQVYQVELDLQWAQLEANEREMSRDLDHYRALFALTPSVCLLVSADGYVQDANAAAASLLGVRQHELPGRRLLDFLTPESHPAFDRLLGQLQAEEPVEGCEVWLTGSRDDPAMAQLSVSVSPGDNAVLLLVPGGESGKARDHSRQSD</sequence>
<dbReference type="RefSeq" id="WP_117315166.1">
    <property type="nucleotide sequence ID" value="NZ_QQSW01000002.1"/>
</dbReference>
<accession>A0A4V2SBT9</accession>
<dbReference type="GO" id="GO:0006355">
    <property type="term" value="P:regulation of DNA-templated transcription"/>
    <property type="evidence" value="ECO:0007669"/>
    <property type="project" value="InterPro"/>
</dbReference>
<dbReference type="OrthoDB" id="6366277at2"/>
<evidence type="ECO:0000313" key="3">
    <source>
        <dbReference type="Proteomes" id="UP000294980"/>
    </source>
</evidence>
<dbReference type="PROSITE" id="PS50112">
    <property type="entry name" value="PAS"/>
    <property type="match status" value="1"/>
</dbReference>
<dbReference type="InterPro" id="IPR035965">
    <property type="entry name" value="PAS-like_dom_sf"/>
</dbReference>
<dbReference type="AlphaFoldDB" id="A0A4V2SBT9"/>
<evidence type="ECO:0000313" key="2">
    <source>
        <dbReference type="EMBL" id="TCO76800.1"/>
    </source>
</evidence>